<dbReference type="OrthoDB" id="3799366at2759"/>
<reference evidence="2" key="1">
    <citation type="journal article" date="2021" name="BMC Genomics">
        <title>Chromosome-level genome assembly and manually-curated proteome of model necrotroph Parastagonospora nodorum Sn15 reveals a genome-wide trove of candidate effector homologs, and redundancy of virulence-related functions within an accessory chromosome.</title>
        <authorList>
            <person name="Bertazzoni S."/>
            <person name="Jones D.A.B."/>
            <person name="Phan H.T."/>
            <person name="Tan K.-C."/>
            <person name="Hane J.K."/>
        </authorList>
    </citation>
    <scope>NUCLEOTIDE SEQUENCE [LARGE SCALE GENOMIC DNA]</scope>
    <source>
        <strain evidence="2">SN15 / ATCC MYA-4574 / FGSC 10173)</strain>
    </source>
</reference>
<dbReference type="EMBL" id="CP069027">
    <property type="protein sequence ID" value="QRC95269.1"/>
    <property type="molecule type" value="Genomic_DNA"/>
</dbReference>
<organism evidence="1 2">
    <name type="scientific">Phaeosphaeria nodorum (strain SN15 / ATCC MYA-4574 / FGSC 10173)</name>
    <name type="common">Glume blotch fungus</name>
    <name type="synonym">Parastagonospora nodorum</name>
    <dbReference type="NCBI Taxonomy" id="321614"/>
    <lineage>
        <taxon>Eukaryota</taxon>
        <taxon>Fungi</taxon>
        <taxon>Dikarya</taxon>
        <taxon>Ascomycota</taxon>
        <taxon>Pezizomycotina</taxon>
        <taxon>Dothideomycetes</taxon>
        <taxon>Pleosporomycetidae</taxon>
        <taxon>Pleosporales</taxon>
        <taxon>Pleosporineae</taxon>
        <taxon>Phaeosphaeriaceae</taxon>
        <taxon>Parastagonospora</taxon>
    </lineage>
</organism>
<evidence type="ECO:0000313" key="2">
    <source>
        <dbReference type="Proteomes" id="UP000663193"/>
    </source>
</evidence>
<keyword evidence="2" id="KW-1185">Reference proteome</keyword>
<dbReference type="Proteomes" id="UP000663193">
    <property type="component" value="Chromosome 5"/>
</dbReference>
<dbReference type="AlphaFoldDB" id="A0A7U2F2I7"/>
<dbReference type="VEuPathDB" id="FungiDB:JI435_029690"/>
<sequence>MMPRLLTSAVSRTSQGGVPLVPDADFENHCSPLRMMSIIRWQKNVPPPDELMDAFVAPTMDTKLYKDWLHWAEHTAMNWLHRLDKLERLFRQAALIYHKIPYDLRHSSTIQNGHKINSALLKRLSEIFETDRLRSKQTYFTPWIAIFDTATEVLDDLNNHQPLPDEIDSLRTLHHKFELAFDNLNKPCQVAWVALRWLQGTVADVNKRAELDGTETLAASFSREGGLFRRWISTLPEADGKHVQSRLTYIEWYAQTLLKEGVVKDDYWSMLLEDVGL</sequence>
<evidence type="ECO:0000313" key="1">
    <source>
        <dbReference type="EMBL" id="QRC95269.1"/>
    </source>
</evidence>
<name>A0A7U2F2I7_PHANO</name>
<proteinExistence type="predicted"/>
<accession>A0A7U2F2I7</accession>
<gene>
    <name evidence="1" type="ORF">JI435_029690</name>
</gene>
<protein>
    <submittedName>
        <fullName evidence="1">Uncharacterized protein</fullName>
    </submittedName>
</protein>